<gene>
    <name evidence="6" type="ORF">DY245_29035</name>
</gene>
<evidence type="ECO:0000313" key="6">
    <source>
        <dbReference type="EMBL" id="REK87012.1"/>
    </source>
</evidence>
<dbReference type="GO" id="GO:0008610">
    <property type="term" value="P:lipid biosynthetic process"/>
    <property type="evidence" value="ECO:0007669"/>
    <property type="project" value="UniProtKB-ARBA"/>
</dbReference>
<evidence type="ECO:0000256" key="2">
    <source>
        <dbReference type="ARBA" id="ARBA00006432"/>
    </source>
</evidence>
<feature type="domain" description="Carrier" evidence="5">
    <location>
        <begin position="9"/>
        <end position="84"/>
    </location>
</feature>
<dbReference type="PANTHER" id="PTHR45527:SF1">
    <property type="entry name" value="FATTY ACID SYNTHASE"/>
    <property type="match status" value="1"/>
</dbReference>
<dbReference type="RefSeq" id="WP_128510181.1">
    <property type="nucleotide sequence ID" value="NZ_QUAC01000231.1"/>
</dbReference>
<dbReference type="CDD" id="cd12117">
    <property type="entry name" value="A_NRPS_Srf_like"/>
    <property type="match status" value="1"/>
</dbReference>
<keyword evidence="3" id="KW-0596">Phosphopantetheine</keyword>
<comment type="cofactor">
    <cofactor evidence="1">
        <name>pantetheine 4'-phosphate</name>
        <dbReference type="ChEBI" id="CHEBI:47942"/>
    </cofactor>
</comment>
<dbReference type="Gene3D" id="3.40.50.1820">
    <property type="entry name" value="alpha/beta hydrolase"/>
    <property type="match status" value="1"/>
</dbReference>
<dbReference type="Gene3D" id="1.10.1200.10">
    <property type="entry name" value="ACP-like"/>
    <property type="match status" value="1"/>
</dbReference>
<dbReference type="CDD" id="cd19540">
    <property type="entry name" value="LCL_NRPS-like"/>
    <property type="match status" value="1"/>
</dbReference>
<dbReference type="InterPro" id="IPR009081">
    <property type="entry name" value="PP-bd_ACP"/>
</dbReference>
<dbReference type="FunFam" id="2.30.38.10:FF:000001">
    <property type="entry name" value="Non-ribosomal peptide synthetase PvdI"/>
    <property type="match status" value="1"/>
</dbReference>
<dbReference type="FunFam" id="3.30.300.30:FF:000010">
    <property type="entry name" value="Enterobactin synthetase component F"/>
    <property type="match status" value="1"/>
</dbReference>
<dbReference type="Proteomes" id="UP000262477">
    <property type="component" value="Unassembled WGS sequence"/>
</dbReference>
<dbReference type="SMART" id="SM00823">
    <property type="entry name" value="PKS_PP"/>
    <property type="match status" value="2"/>
</dbReference>
<evidence type="ECO:0000256" key="1">
    <source>
        <dbReference type="ARBA" id="ARBA00001957"/>
    </source>
</evidence>
<dbReference type="Gene3D" id="2.30.38.10">
    <property type="entry name" value="Luciferase, Domain 3"/>
    <property type="match status" value="1"/>
</dbReference>
<evidence type="ECO:0000256" key="4">
    <source>
        <dbReference type="ARBA" id="ARBA00022553"/>
    </source>
</evidence>
<dbReference type="Gene3D" id="3.30.300.30">
    <property type="match status" value="1"/>
</dbReference>
<dbReference type="InterPro" id="IPR010071">
    <property type="entry name" value="AA_adenyl_dom"/>
</dbReference>
<dbReference type="InterPro" id="IPR006162">
    <property type="entry name" value="Ppantetheine_attach_site"/>
</dbReference>
<dbReference type="FunFam" id="1.10.1200.10:FF:000016">
    <property type="entry name" value="Non-ribosomal peptide synthase"/>
    <property type="match status" value="2"/>
</dbReference>
<dbReference type="InterPro" id="IPR020845">
    <property type="entry name" value="AMP-binding_CS"/>
</dbReference>
<dbReference type="SUPFAM" id="SSF47336">
    <property type="entry name" value="ACP-like"/>
    <property type="match status" value="2"/>
</dbReference>
<dbReference type="PANTHER" id="PTHR45527">
    <property type="entry name" value="NONRIBOSOMAL PEPTIDE SYNTHETASE"/>
    <property type="match status" value="1"/>
</dbReference>
<dbReference type="InterPro" id="IPR000873">
    <property type="entry name" value="AMP-dep_synth/lig_dom"/>
</dbReference>
<dbReference type="Gene3D" id="3.30.559.30">
    <property type="entry name" value="Nonribosomal peptide synthetase, condensation domain"/>
    <property type="match status" value="1"/>
</dbReference>
<dbReference type="GO" id="GO:0017000">
    <property type="term" value="P:antibiotic biosynthetic process"/>
    <property type="evidence" value="ECO:0007669"/>
    <property type="project" value="UniProtKB-ARBA"/>
</dbReference>
<dbReference type="Pfam" id="PF00501">
    <property type="entry name" value="AMP-binding"/>
    <property type="match status" value="1"/>
</dbReference>
<keyword evidence="7" id="KW-1185">Reference proteome</keyword>
<dbReference type="GO" id="GO:0003824">
    <property type="term" value="F:catalytic activity"/>
    <property type="evidence" value="ECO:0007669"/>
    <property type="project" value="InterPro"/>
</dbReference>
<dbReference type="SUPFAM" id="SSF53474">
    <property type="entry name" value="alpha/beta-Hydrolases"/>
    <property type="match status" value="1"/>
</dbReference>
<dbReference type="NCBIfam" id="TIGR01733">
    <property type="entry name" value="AA-adenyl-dom"/>
    <property type="match status" value="1"/>
</dbReference>
<dbReference type="GO" id="GO:0043041">
    <property type="term" value="P:amino acid activation for nonribosomal peptide biosynthetic process"/>
    <property type="evidence" value="ECO:0007669"/>
    <property type="project" value="TreeGrafter"/>
</dbReference>
<dbReference type="SUPFAM" id="SSF52777">
    <property type="entry name" value="CoA-dependent acyltransferases"/>
    <property type="match status" value="2"/>
</dbReference>
<sequence length="1403" mass="147873">MTLDGHSAAPRGPREEILCGLFAEILEVPDVTVDDNFFALGGTSMLAVRLINRIRAVLGVKIGVRALFRNQSVARLAEHLGADDPVRRPVVRVSPRPASVPLSSGQRSLWFLDRLEGPSATYNVPVVTRITGEVDERVLAAALGDVVVRHEALRTLFGELDGEPTQHVRPADEVRIGVPVTDCAPAELAAAVAAACAHVFDITAELPLYAELFRSGPGRSVLVLVVHHLACDGWSVSRLGRDLSVAYAARLHGRAPKWQPLPVQYADFALWQRARLDEESAPDSAVSRALAHWSAALRELPEEVPLPADRPRPARAGAAYGALRIPVDDTTRQGMRQLARDGHATELMVVQAALAALLTRMGAGTDIPLGTVVSGRSDEILDEVIGFFVNTLVLRTDTSGDPTFGELLERVREADLAAFHHQDLPFDRLVEELQPPRSLARHPLFQVMLSWADGGDLGLELPGAECVTDRAQAQGAKFDLEFAFDERRAEGLLELSLTYGTGLFDESTARALGERLIRLLGRAAAGPRRRIGELDLLSDAERDQVTGRWQGAVRPSEPGSVVAAFDARAAAAPDALVVIADETTLSYAELAERADRLARTLIAAGVSADSAVPLLMERSADLLVAQLAVLKAGAAYLPLHTAHPVARIRAAVAEAGSPVLLADRALHGHPAAAGHTVLTVGAGATAADGPPAALPAVRPDQLAYVMHTSGSTGEPKGIGTTHQGVLDLARDACWGVGPGDRVLFHAPHAFDASTYEIWVTLLNGGCVVVAPPGTPDGAALDGLIGRHRVTHVHLTAGLFRAVAEEHAGCFAPVREVLTGGDAVSGQAVDRVLAACPDTTVRALYGPTETTLCVTQTSWRPGEQAGGTVPLGRPMDNTRAYVLDGALRPVPAGTVGELYLAGAGLARGYTGRAALTAERFVACPFGGPGERMYRTGDLVRWDGRGRLIFLGRADDQVKIRGFRIEPAEIEAALTALPGVGQATVAVREGTDGDKLLVGYVVPSPEGPAVDVAGLRARLADRLPDYMVPAALLTLDALPLTANGKLDRRALPAPRFTAAEHGRAPRGPREVILCRLFGEILGVPQVGIDDGFFELGGHSLLAARLVNRIRSVLGVEIGVHALFQAPTVAGLSPLLDAGADGGDLGEVLTFRGDGALAPVFLIPAANGLSWCYSALLRHIPAGHPVHALQDPRLAEDRVGPRTVAQLAAGYLARLREIRPDGPYILAGWSFGGTVAQQIAVDLAAQGEQPALLVLLDSYPGDVLGWGTELDAGTLVPLALDGIGPAAPHEGGLPGAAVLRSALRAAGSALDSLDDRTVAGLLQVARQNVRALAEHRPGRFTGQVLCFDAADREHPAGPASQAWRTLLGGRVDTHAVRCEHTGIVKTAAMPEVGPVIEAALKATHPS</sequence>
<dbReference type="InterPro" id="IPR001031">
    <property type="entry name" value="Thioesterase"/>
</dbReference>
<dbReference type="Pfam" id="PF13193">
    <property type="entry name" value="AMP-binding_C"/>
    <property type="match status" value="1"/>
</dbReference>
<dbReference type="InterPro" id="IPR001242">
    <property type="entry name" value="Condensation_dom"/>
</dbReference>
<dbReference type="InterPro" id="IPR020806">
    <property type="entry name" value="PKS_PP-bd"/>
</dbReference>
<dbReference type="GO" id="GO:0031177">
    <property type="term" value="F:phosphopantetheine binding"/>
    <property type="evidence" value="ECO:0007669"/>
    <property type="project" value="InterPro"/>
</dbReference>
<evidence type="ECO:0000259" key="5">
    <source>
        <dbReference type="PROSITE" id="PS50075"/>
    </source>
</evidence>
<dbReference type="InterPro" id="IPR029058">
    <property type="entry name" value="AB_hydrolase_fold"/>
</dbReference>
<dbReference type="Pfam" id="PF00975">
    <property type="entry name" value="Thioesterase"/>
    <property type="match status" value="1"/>
</dbReference>
<reference evidence="6 7" key="1">
    <citation type="submission" date="2018-08" db="EMBL/GenBank/DDBJ databases">
        <title>Streptomyces NEAU-D10 sp. nov., a novel Actinomycete isolated from soil.</title>
        <authorList>
            <person name="Jin L."/>
        </authorList>
    </citation>
    <scope>NUCLEOTIDE SEQUENCE [LARGE SCALE GENOMIC DNA]</scope>
    <source>
        <strain evidence="6 7">NEAU-D10</strain>
    </source>
</reference>
<protein>
    <submittedName>
        <fullName evidence="6">Non-ribosomal peptide synthetase</fullName>
    </submittedName>
</protein>
<dbReference type="GO" id="GO:0072330">
    <property type="term" value="P:monocarboxylic acid biosynthetic process"/>
    <property type="evidence" value="ECO:0007669"/>
    <property type="project" value="UniProtKB-ARBA"/>
</dbReference>
<dbReference type="Pfam" id="PF00668">
    <property type="entry name" value="Condensation"/>
    <property type="match status" value="1"/>
</dbReference>
<dbReference type="Gene3D" id="3.30.559.10">
    <property type="entry name" value="Chloramphenicol acetyltransferase-like domain"/>
    <property type="match status" value="1"/>
</dbReference>
<proteinExistence type="inferred from homology"/>
<dbReference type="Pfam" id="PF00550">
    <property type="entry name" value="PP-binding"/>
    <property type="match status" value="2"/>
</dbReference>
<dbReference type="PROSITE" id="PS00012">
    <property type="entry name" value="PHOSPHOPANTETHEINE"/>
    <property type="match status" value="1"/>
</dbReference>
<keyword evidence="4" id="KW-0597">Phosphoprotein</keyword>
<comment type="caution">
    <text evidence="6">The sequence shown here is derived from an EMBL/GenBank/DDBJ whole genome shotgun (WGS) entry which is preliminary data.</text>
</comment>
<dbReference type="GO" id="GO:0005829">
    <property type="term" value="C:cytosol"/>
    <property type="evidence" value="ECO:0007669"/>
    <property type="project" value="TreeGrafter"/>
</dbReference>
<dbReference type="OrthoDB" id="2472181at2"/>
<name>A0A371PX01_STRIH</name>
<dbReference type="PROSITE" id="PS50075">
    <property type="entry name" value="CARRIER"/>
    <property type="match status" value="2"/>
</dbReference>
<feature type="domain" description="Carrier" evidence="5">
    <location>
        <begin position="1062"/>
        <end position="1137"/>
    </location>
</feature>
<dbReference type="PROSITE" id="PS00455">
    <property type="entry name" value="AMP_BINDING"/>
    <property type="match status" value="1"/>
</dbReference>
<evidence type="ECO:0000313" key="7">
    <source>
        <dbReference type="Proteomes" id="UP000262477"/>
    </source>
</evidence>
<dbReference type="SUPFAM" id="SSF56801">
    <property type="entry name" value="Acetyl-CoA synthetase-like"/>
    <property type="match status" value="1"/>
</dbReference>
<dbReference type="InterPro" id="IPR036736">
    <property type="entry name" value="ACP-like_sf"/>
</dbReference>
<dbReference type="Gene3D" id="3.40.50.980">
    <property type="match status" value="2"/>
</dbReference>
<organism evidence="6 7">
    <name type="scientific">Streptomyces inhibens</name>
    <dbReference type="NCBI Taxonomy" id="2293571"/>
    <lineage>
        <taxon>Bacteria</taxon>
        <taxon>Bacillati</taxon>
        <taxon>Actinomycetota</taxon>
        <taxon>Actinomycetes</taxon>
        <taxon>Kitasatosporales</taxon>
        <taxon>Streptomycetaceae</taxon>
        <taxon>Streptomyces</taxon>
    </lineage>
</organism>
<dbReference type="InterPro" id="IPR045851">
    <property type="entry name" value="AMP-bd_C_sf"/>
</dbReference>
<dbReference type="EMBL" id="QUAC01000231">
    <property type="protein sequence ID" value="REK87012.1"/>
    <property type="molecule type" value="Genomic_DNA"/>
</dbReference>
<dbReference type="InterPro" id="IPR023213">
    <property type="entry name" value="CAT-like_dom_sf"/>
</dbReference>
<evidence type="ECO:0000256" key="3">
    <source>
        <dbReference type="ARBA" id="ARBA00022450"/>
    </source>
</evidence>
<dbReference type="GO" id="GO:0044550">
    <property type="term" value="P:secondary metabolite biosynthetic process"/>
    <property type="evidence" value="ECO:0007669"/>
    <property type="project" value="TreeGrafter"/>
</dbReference>
<accession>A0A371PX01</accession>
<dbReference type="InterPro" id="IPR025110">
    <property type="entry name" value="AMP-bd_C"/>
</dbReference>
<comment type="similarity">
    <text evidence="2">Belongs to the ATP-dependent AMP-binding enzyme family.</text>
</comment>